<proteinExistence type="predicted"/>
<dbReference type="Gene3D" id="3.30.420.610">
    <property type="entry name" value="LOTUS domain-like"/>
    <property type="match status" value="1"/>
</dbReference>
<accession>A0A1K2HY93</accession>
<feature type="domain" description="NYN" evidence="1">
    <location>
        <begin position="28"/>
        <end position="163"/>
    </location>
</feature>
<dbReference type="PANTHER" id="PTHR35811">
    <property type="entry name" value="SLR1870 PROTEIN"/>
    <property type="match status" value="1"/>
</dbReference>
<dbReference type="AlphaFoldDB" id="A0A1K2HY93"/>
<evidence type="ECO:0000313" key="2">
    <source>
        <dbReference type="EMBL" id="SFZ83473.1"/>
    </source>
</evidence>
<protein>
    <submittedName>
        <fullName evidence="2">Uncharacterized conserved protein, LabA/DUF88 family</fullName>
    </submittedName>
</protein>
<reference evidence="2 3" key="1">
    <citation type="submission" date="2016-11" db="EMBL/GenBank/DDBJ databases">
        <authorList>
            <person name="Jaros S."/>
            <person name="Januszkiewicz K."/>
            <person name="Wedrychowicz H."/>
        </authorList>
    </citation>
    <scope>NUCLEOTIDE SEQUENCE [LARGE SCALE GENOMIC DNA]</scope>
    <source>
        <strain evidence="2 3">ATCC 23634</strain>
    </source>
</reference>
<dbReference type="Pfam" id="PF01936">
    <property type="entry name" value="NYN"/>
    <property type="match status" value="1"/>
</dbReference>
<evidence type="ECO:0000313" key="3">
    <source>
        <dbReference type="Proteomes" id="UP000183447"/>
    </source>
</evidence>
<name>A0A1K2HY93_9HYPH</name>
<dbReference type="InterPro" id="IPR041966">
    <property type="entry name" value="LOTUS-like"/>
</dbReference>
<dbReference type="PANTHER" id="PTHR35811:SF1">
    <property type="entry name" value="HTH OST-TYPE DOMAIN-CONTAINING PROTEIN"/>
    <property type="match status" value="1"/>
</dbReference>
<sequence length="273" mass="29224">MASPKEWLAQALLGLGKALGGASRSEPRVAVLIDGDSFSPRLVGSLLDYSASIGRVVTAQLYANYAAMTGAAWVAALRTHGVIGMQHFSNKSGRNGADIALVIAALDIVHSNRADHFVIVTSDSDFAALAHRLRRSGAEVHGVGPANGSKAFQQSCSVFVPLDELASRTSKPATDLPAPPARWSLNPADAEEVILTALITLGGTRNWIDLTTLTRKLGEMEPPFDPRVYRRRRLGRLLDELESVEIDRSAKQPRVRIALTTRNGSVPGPTSKS</sequence>
<evidence type="ECO:0000259" key="1">
    <source>
        <dbReference type="Pfam" id="PF01936"/>
    </source>
</evidence>
<keyword evidence="3" id="KW-1185">Reference proteome</keyword>
<dbReference type="InterPro" id="IPR021139">
    <property type="entry name" value="NYN"/>
</dbReference>
<dbReference type="STRING" id="665118.SAMN02983003_1667"/>
<gene>
    <name evidence="2" type="ORF">SAMN02983003_1667</name>
</gene>
<dbReference type="GO" id="GO:0004540">
    <property type="term" value="F:RNA nuclease activity"/>
    <property type="evidence" value="ECO:0007669"/>
    <property type="project" value="InterPro"/>
</dbReference>
<dbReference type="Gene3D" id="3.40.50.1010">
    <property type="entry name" value="5'-nuclease"/>
    <property type="match status" value="1"/>
</dbReference>
<dbReference type="CDD" id="cd11297">
    <property type="entry name" value="PIN_LabA-like_N_1"/>
    <property type="match status" value="1"/>
</dbReference>
<dbReference type="RefSeq" id="WP_072340780.1">
    <property type="nucleotide sequence ID" value="NZ_FPKU01000001.1"/>
</dbReference>
<dbReference type="Proteomes" id="UP000183447">
    <property type="component" value="Unassembled WGS sequence"/>
</dbReference>
<organism evidence="2 3">
    <name type="scientific">Devosia enhydra</name>
    <dbReference type="NCBI Taxonomy" id="665118"/>
    <lineage>
        <taxon>Bacteria</taxon>
        <taxon>Pseudomonadati</taxon>
        <taxon>Pseudomonadota</taxon>
        <taxon>Alphaproteobacteria</taxon>
        <taxon>Hyphomicrobiales</taxon>
        <taxon>Devosiaceae</taxon>
        <taxon>Devosia</taxon>
    </lineage>
</organism>
<dbReference type="EMBL" id="FPKU01000001">
    <property type="protein sequence ID" value="SFZ83473.1"/>
    <property type="molecule type" value="Genomic_DNA"/>
</dbReference>